<proteinExistence type="predicted"/>
<keyword evidence="2" id="KW-0670">Pyruvate</keyword>
<organism evidence="2">
    <name type="scientific">uncultured Acetobacteraceae bacterium</name>
    <dbReference type="NCBI Taxonomy" id="169975"/>
    <lineage>
        <taxon>Bacteria</taxon>
        <taxon>Pseudomonadati</taxon>
        <taxon>Pseudomonadota</taxon>
        <taxon>Alphaproteobacteria</taxon>
        <taxon>Acetobacterales</taxon>
        <taxon>Acetobacteraceae</taxon>
        <taxon>environmental samples</taxon>
    </lineage>
</organism>
<feature type="compositionally biased region" description="Low complexity" evidence="1">
    <location>
        <begin position="155"/>
        <end position="166"/>
    </location>
</feature>
<name>A0A6J4IMS2_9PROT</name>
<dbReference type="EMBL" id="CADCTG010000178">
    <property type="protein sequence ID" value="CAA9254485.1"/>
    <property type="molecule type" value="Genomic_DNA"/>
</dbReference>
<keyword evidence="2" id="KW-0456">Lyase</keyword>
<dbReference type="AlphaFoldDB" id="A0A6J4IMS2"/>
<feature type="compositionally biased region" description="Basic residues" evidence="1">
    <location>
        <begin position="32"/>
        <end position="41"/>
    </location>
</feature>
<reference evidence="2" key="1">
    <citation type="submission" date="2020-02" db="EMBL/GenBank/DDBJ databases">
        <authorList>
            <person name="Meier V. D."/>
        </authorList>
    </citation>
    <scope>NUCLEOTIDE SEQUENCE</scope>
    <source>
        <strain evidence="2">AVDCRST_MAG08</strain>
    </source>
</reference>
<feature type="non-terminal residue" evidence="2">
    <location>
        <position position="208"/>
    </location>
</feature>
<dbReference type="EC" id="4.1.1.79" evidence="2"/>
<feature type="non-terminal residue" evidence="2">
    <location>
        <position position="1"/>
    </location>
</feature>
<evidence type="ECO:0000256" key="1">
    <source>
        <dbReference type="SAM" id="MobiDB-lite"/>
    </source>
</evidence>
<gene>
    <name evidence="2" type="ORF">AVDCRST_MAG08-2282</name>
</gene>
<feature type="compositionally biased region" description="Basic residues" evidence="1">
    <location>
        <begin position="141"/>
        <end position="153"/>
    </location>
</feature>
<dbReference type="GO" id="GO:0050545">
    <property type="term" value="F:sulfopyruvate decarboxylase activity"/>
    <property type="evidence" value="ECO:0007669"/>
    <property type="project" value="UniProtKB-EC"/>
</dbReference>
<protein>
    <submittedName>
        <fullName evidence="2">Sulfopyruvate decarboxylase - beta subunit</fullName>
        <ecNumber evidence="2">4.1.1.79</ecNumber>
    </submittedName>
</protein>
<accession>A0A6J4IMS2</accession>
<feature type="compositionally biased region" description="Basic residues" evidence="1">
    <location>
        <begin position="168"/>
        <end position="179"/>
    </location>
</feature>
<sequence>GRSPGHHRPQRPAHEPGRPDAAPRVPVDPRRGRGRRHRQHQFRPLGGRAPGAEFLHARQHGPRRADRPRRRAGAARPQGLRAGRRRVAADATRLPVHGGEPGAAEPRRPGLRQRRLPDHGRPAHAGGGGRHGPHGGGARLRPQRRRVGRRRNGVRADAGRLPCGGRAARGRPQARRPAARRANGARPGADPRPLHAGHGREAFGLAGL</sequence>
<feature type="compositionally biased region" description="Basic residues" evidence="1">
    <location>
        <begin position="1"/>
        <end position="11"/>
    </location>
</feature>
<feature type="region of interest" description="Disordered" evidence="1">
    <location>
        <begin position="1"/>
        <end position="208"/>
    </location>
</feature>
<feature type="compositionally biased region" description="Basic residues" evidence="1">
    <location>
        <begin position="57"/>
        <end position="73"/>
    </location>
</feature>
<feature type="compositionally biased region" description="Gly residues" evidence="1">
    <location>
        <begin position="125"/>
        <end position="138"/>
    </location>
</feature>
<evidence type="ECO:0000313" key="2">
    <source>
        <dbReference type="EMBL" id="CAA9254485.1"/>
    </source>
</evidence>